<evidence type="ECO:0000313" key="2">
    <source>
        <dbReference type="EMBL" id="MFC7295870.1"/>
    </source>
</evidence>
<keyword evidence="3" id="KW-1185">Reference proteome</keyword>
<evidence type="ECO:0000259" key="1">
    <source>
        <dbReference type="Pfam" id="PF14341"/>
    </source>
</evidence>
<dbReference type="EMBL" id="JBHTBD010000006">
    <property type="protein sequence ID" value="MFC7295870.1"/>
    <property type="molecule type" value="Genomic_DNA"/>
</dbReference>
<feature type="domain" description="Type 4 fimbrial biogenesis protein PilX N-terminal" evidence="1">
    <location>
        <begin position="10"/>
        <end position="60"/>
    </location>
</feature>
<dbReference type="RefSeq" id="WP_100689360.1">
    <property type="nucleotide sequence ID" value="NZ_JBHTBD010000006.1"/>
</dbReference>
<organism evidence="2 3">
    <name type="scientific">Marinobacter aromaticivorans</name>
    <dbReference type="NCBI Taxonomy" id="1494078"/>
    <lineage>
        <taxon>Bacteria</taxon>
        <taxon>Pseudomonadati</taxon>
        <taxon>Pseudomonadota</taxon>
        <taxon>Gammaproteobacteria</taxon>
        <taxon>Pseudomonadales</taxon>
        <taxon>Marinobacteraceae</taxon>
        <taxon>Marinobacter</taxon>
    </lineage>
</organism>
<evidence type="ECO:0000313" key="3">
    <source>
        <dbReference type="Proteomes" id="UP001596506"/>
    </source>
</evidence>
<gene>
    <name evidence="2" type="ORF">ACFQQA_14180</name>
</gene>
<dbReference type="Pfam" id="PF14341">
    <property type="entry name" value="PilX_N"/>
    <property type="match status" value="1"/>
</dbReference>
<proteinExistence type="predicted"/>
<accession>A0ABW2IX63</accession>
<comment type="caution">
    <text evidence="2">The sequence shown here is derived from an EMBL/GenBank/DDBJ whole genome shotgun (WGS) entry which is preliminary data.</text>
</comment>
<reference evidence="3" key="1">
    <citation type="journal article" date="2019" name="Int. J. Syst. Evol. Microbiol.">
        <title>The Global Catalogue of Microorganisms (GCM) 10K type strain sequencing project: providing services to taxonomists for standard genome sequencing and annotation.</title>
        <authorList>
            <consortium name="The Broad Institute Genomics Platform"/>
            <consortium name="The Broad Institute Genome Sequencing Center for Infectious Disease"/>
            <person name="Wu L."/>
            <person name="Ma J."/>
        </authorList>
    </citation>
    <scope>NUCLEOTIDE SEQUENCE [LARGE SCALE GENOMIC DNA]</scope>
    <source>
        <strain evidence="3">CCUG 60559</strain>
    </source>
</reference>
<name>A0ABW2IX63_9GAMM</name>
<dbReference type="Proteomes" id="UP001596506">
    <property type="component" value="Unassembled WGS sequence"/>
</dbReference>
<protein>
    <submittedName>
        <fullName evidence="2">PilX N-terminal domain-containing pilus assembly protein</fullName>
    </submittedName>
</protein>
<sequence>MKMQTINTQKGVALLLSLVILLVLTLLAISGMQGSIMQERMSTAQRDGLFALEIAETAMREAEATLDGLTDLSDFGSTTGFYDGTVASTTVPSPFDSATWDVDGSGSPKNAIKGTTVNGVDPQFMFEYKGKVTVDSQGQLPRDFSQYGSAGPAEFDYARILVRTAGPSGSSMRLLEGFYVFQPGGFGGGNQ</sequence>
<dbReference type="InterPro" id="IPR025746">
    <property type="entry name" value="PilX_N_dom"/>
</dbReference>